<keyword evidence="3" id="KW-1185">Reference proteome</keyword>
<evidence type="ECO:0000313" key="3">
    <source>
        <dbReference type="Proteomes" id="UP000827092"/>
    </source>
</evidence>
<comment type="caution">
    <text evidence="2">The sequence shown here is derived from an EMBL/GenBank/DDBJ whole genome shotgun (WGS) entry which is preliminary data.</text>
</comment>
<evidence type="ECO:0000256" key="1">
    <source>
        <dbReference type="SAM" id="MobiDB-lite"/>
    </source>
</evidence>
<proteinExistence type="predicted"/>
<gene>
    <name evidence="2" type="ORF">JTE90_027067</name>
</gene>
<dbReference type="Proteomes" id="UP000827092">
    <property type="component" value="Unassembled WGS sequence"/>
</dbReference>
<dbReference type="EMBL" id="JAFNEN010000735">
    <property type="protein sequence ID" value="KAG8177923.1"/>
    <property type="molecule type" value="Genomic_DNA"/>
</dbReference>
<feature type="compositionally biased region" description="Basic and acidic residues" evidence="1">
    <location>
        <begin position="55"/>
        <end position="95"/>
    </location>
</feature>
<organism evidence="2 3">
    <name type="scientific">Oedothorax gibbosus</name>
    <dbReference type="NCBI Taxonomy" id="931172"/>
    <lineage>
        <taxon>Eukaryota</taxon>
        <taxon>Metazoa</taxon>
        <taxon>Ecdysozoa</taxon>
        <taxon>Arthropoda</taxon>
        <taxon>Chelicerata</taxon>
        <taxon>Arachnida</taxon>
        <taxon>Araneae</taxon>
        <taxon>Araneomorphae</taxon>
        <taxon>Entelegynae</taxon>
        <taxon>Araneoidea</taxon>
        <taxon>Linyphiidae</taxon>
        <taxon>Erigoninae</taxon>
        <taxon>Oedothorax</taxon>
    </lineage>
</organism>
<evidence type="ECO:0000313" key="2">
    <source>
        <dbReference type="EMBL" id="KAG8177923.1"/>
    </source>
</evidence>
<feature type="region of interest" description="Disordered" evidence="1">
    <location>
        <begin position="55"/>
        <end position="112"/>
    </location>
</feature>
<feature type="region of interest" description="Disordered" evidence="1">
    <location>
        <begin position="139"/>
        <end position="204"/>
    </location>
</feature>
<dbReference type="AlphaFoldDB" id="A0AAV6U1U4"/>
<reference evidence="2 3" key="1">
    <citation type="journal article" date="2022" name="Nat. Ecol. Evol.">
        <title>A masculinizing supergene underlies an exaggerated male reproductive morph in a spider.</title>
        <authorList>
            <person name="Hendrickx F."/>
            <person name="De Corte Z."/>
            <person name="Sonet G."/>
            <person name="Van Belleghem S.M."/>
            <person name="Kostlbacher S."/>
            <person name="Vangestel C."/>
        </authorList>
    </citation>
    <scope>NUCLEOTIDE SEQUENCE [LARGE SCALE GENOMIC DNA]</scope>
    <source>
        <strain evidence="2">W744_W776</strain>
    </source>
</reference>
<feature type="compositionally biased region" description="Basic and acidic residues" evidence="1">
    <location>
        <begin position="149"/>
        <end position="189"/>
    </location>
</feature>
<name>A0AAV6U1U4_9ARAC</name>
<protein>
    <submittedName>
        <fullName evidence="2">Uncharacterized protein</fullName>
    </submittedName>
</protein>
<accession>A0AAV6U1U4</accession>
<feature type="non-terminal residue" evidence="2">
    <location>
        <position position="1"/>
    </location>
</feature>
<sequence>FPEFEISNEELEEKLIAAELIDEWVVNQPVWDVQPSASSINVEPHIKKTKHIITDRQEHEAKESEEKALAKQEAKEQEERAFELEKLKLQAEASERGTAASNRQNEDVEGPRWELRKLIQSFDSKEDDMDKFEAFENLRSGVRRGPNPDYKKRNFHKQKDEAPRRENFREPFPQRRDENRRPEARRENTRFNNGHLTKRPGRTEKSYSVSLAGHTNIWENKCPRLGQRTQAATNRVDVQPIPIEEGAPHILTAKISVPVYTH</sequence>